<protein>
    <submittedName>
        <fullName evidence="2">Uncharacterized protein</fullName>
    </submittedName>
</protein>
<keyword evidence="3" id="KW-1185">Reference proteome</keyword>
<keyword evidence="1" id="KW-0732">Signal</keyword>
<dbReference type="Gene3D" id="1.10.575.10">
    <property type="entry name" value="P1 Nuclease"/>
    <property type="match status" value="1"/>
</dbReference>
<feature type="chain" id="PRO_5045526427" evidence="1">
    <location>
        <begin position="25"/>
        <end position="845"/>
    </location>
</feature>
<proteinExistence type="predicted"/>
<evidence type="ECO:0000313" key="2">
    <source>
        <dbReference type="EMBL" id="MDI4670661.1"/>
    </source>
</evidence>
<accession>A0ABT6U3C6</accession>
<dbReference type="EMBL" id="JAKUMG010000011">
    <property type="protein sequence ID" value="MDI4670661.1"/>
    <property type="molecule type" value="Genomic_DNA"/>
</dbReference>
<comment type="caution">
    <text evidence="2">The sequence shown here is derived from an EMBL/GenBank/DDBJ whole genome shotgun (WGS) entry which is preliminary data.</text>
</comment>
<gene>
    <name evidence="2" type="ORF">MKZ47_16435</name>
</gene>
<evidence type="ECO:0000313" key="3">
    <source>
        <dbReference type="Proteomes" id="UP001156974"/>
    </source>
</evidence>
<dbReference type="Proteomes" id="UP001156974">
    <property type="component" value="Unassembled WGS sequence"/>
</dbReference>
<feature type="signal peptide" evidence="1">
    <location>
        <begin position="1"/>
        <end position="24"/>
    </location>
</feature>
<evidence type="ECO:0000256" key="1">
    <source>
        <dbReference type="SAM" id="SignalP"/>
    </source>
</evidence>
<dbReference type="RefSeq" id="WP_175082896.1">
    <property type="nucleotide sequence ID" value="NZ_JAKUMG010000011.1"/>
</dbReference>
<organism evidence="2 3">
    <name type="scientific">Pseudoalteromonas shioyasakiensis</name>
    <dbReference type="NCBI Taxonomy" id="1190813"/>
    <lineage>
        <taxon>Bacteria</taxon>
        <taxon>Pseudomonadati</taxon>
        <taxon>Pseudomonadota</taxon>
        <taxon>Gammaproteobacteria</taxon>
        <taxon>Alteromonadales</taxon>
        <taxon>Pseudoalteromonadaceae</taxon>
        <taxon>Pseudoalteromonas</taxon>
    </lineage>
</organism>
<dbReference type="InterPro" id="IPR008947">
    <property type="entry name" value="PLipase_C/P1_nuclease_dom_sf"/>
</dbReference>
<name>A0ABT6U3C6_9GAMM</name>
<reference evidence="2 3" key="1">
    <citation type="submission" date="2022-02" db="EMBL/GenBank/DDBJ databases">
        <title>Genome analysis of Beneficial Microorganisms for Coral consortium from Pocillopora damicornis.</title>
        <authorList>
            <person name="Rosado P.M."/>
            <person name="Cardoso P.M."/>
            <person name="Rosado J.G."/>
            <person name="Schultz J."/>
            <person name="Rocha U."/>
            <person name="Costa T.K."/>
            <person name="Peixoto R.S."/>
        </authorList>
    </citation>
    <scope>NUCLEOTIDE SEQUENCE [LARGE SCALE GENOMIC DNA]</scope>
    <source>
        <strain evidence="2 3">BMC5</strain>
    </source>
</reference>
<sequence length="845" mass="96001">MKVCKGISKWFVVCVMIQTFNCVAHDTNTSHPRITEAIYRSLKSQDESVNNYFQLYQTHPDYVTKLVGDAHYAVKLDQPYPYLWGYDPKFARKEEKEIDEDKASPNYPAFRKKSLNVLDGVVMEDSPTNRVMSHFQHAYTGAALSVDDWLGRVNELVGATWPIEATYAKIEPSEITAGRFFNDAIHTMGYLNTIDDLNEMDPDGYGWRSLEEEGRKLSSAKAMWLFGHALHHAEDMSSIAHIHGDAHLTRLKDLLGEPDDYEAHFIPSKIYEFNQGWDTDIWYRSATFSKAISHAGQIWGRKTDPATYALLDNYLDPTNMSRGIYNTALFQADLSIDFSVAPLDFSYSDPLLIEQDGKYWRYDFEATKASYEAAGKLCGSGELSKMFYFGDLSDFDRPKVPNFNACGLRVNLGKRSVLPEYEIMHAAAKTFDKSGEFKAHDFHYDGYFNSLRAEWWEASVFGGPEGYYYIEQTMKGIVYEGEVAGKPIAPGEMLLRPNYIRQDITKPYSVSNPLVKTCRYSSKTELRCYDGDSLLERFAEKLIPYSLEFLVGYSQFFYDVANLPPYLQQVEVLQDGHKRYGMKWQGKINNTGRITMAHEEGEDEHTTEDFAFIAQRYKAQTIPNLSFITQDKAISINLKFNEAIRAPDAQNSEFLLGLALNGQQAFFENRNLESAILTNSSFKGCFTVGQSDNLTSNCWQIKVPSTTLKSLFNNDLNGRVTLLVQAADLNNHRDINGNPSDNLAHGALLDATPTTPARRYVKRSGAEYTIFDDGETRYSSKENSYYWHSDTSIPGEMFGTYANKQGAFAYDPGYDKNHVLLFDSKTPDVRLRVQKGIAEPESKKE</sequence>